<keyword evidence="2" id="KW-1185">Reference proteome</keyword>
<accession>R4YNW2</accession>
<dbReference type="Proteomes" id="UP000032749">
    <property type="component" value="Chromosome"/>
</dbReference>
<dbReference type="HOGENOM" id="CLU_2260897_0_0_6"/>
<dbReference type="KEGG" id="oai:OLEAN_C26200"/>
<dbReference type="EMBL" id="FO203512">
    <property type="protein sequence ID" value="CCK76796.1"/>
    <property type="molecule type" value="Genomic_DNA"/>
</dbReference>
<gene>
    <name evidence="1" type="ORF">OLEAN_C26200</name>
</gene>
<organism evidence="1 2">
    <name type="scientific">Oleispira antarctica RB-8</name>
    <dbReference type="NCBI Taxonomy" id="698738"/>
    <lineage>
        <taxon>Bacteria</taxon>
        <taxon>Pseudomonadati</taxon>
        <taxon>Pseudomonadota</taxon>
        <taxon>Gammaproteobacteria</taxon>
        <taxon>Oceanospirillales</taxon>
        <taxon>Oceanospirillaceae</taxon>
        <taxon>Oleispira</taxon>
    </lineage>
</organism>
<evidence type="ECO:0000313" key="1">
    <source>
        <dbReference type="EMBL" id="CCK76796.1"/>
    </source>
</evidence>
<dbReference type="PROSITE" id="PS51257">
    <property type="entry name" value="PROKAR_LIPOPROTEIN"/>
    <property type="match status" value="1"/>
</dbReference>
<reference evidence="1 2" key="1">
    <citation type="journal article" date="2013" name="Nat. Commun.">
        <title>Genome sequence and functional genomic analysis of the oil-degrading bacterium Oleispira antarctica.</title>
        <authorList>
            <person name="Kube M."/>
            <person name="Chernikova T.N."/>
            <person name="Al-Ramahi Y."/>
            <person name="Beloqui A."/>
            <person name="Lopez-Cortez N."/>
            <person name="Guazzaroni M.E."/>
            <person name="Heipieper H.J."/>
            <person name="Klages S."/>
            <person name="Kotsyurbenko O.R."/>
            <person name="Langer I."/>
            <person name="Nechitaylo T.Y."/>
            <person name="Lunsdorf H."/>
            <person name="Fernandez M."/>
            <person name="Juarez S."/>
            <person name="Ciordia S."/>
            <person name="Singer A."/>
            <person name="Kagan O."/>
            <person name="Egorova O."/>
            <person name="Petit P.A."/>
            <person name="Stogios P."/>
            <person name="Kim Y."/>
            <person name="Tchigvintsev A."/>
            <person name="Flick R."/>
            <person name="Denaro R."/>
            <person name="Genovese M."/>
            <person name="Albar J.P."/>
            <person name="Reva O.N."/>
            <person name="Martinez-Gomariz M."/>
            <person name="Tran H."/>
            <person name="Ferrer M."/>
            <person name="Savchenko A."/>
            <person name="Yakunin A.F."/>
            <person name="Yakimov M.M."/>
            <person name="Golyshina O.V."/>
            <person name="Reinhardt R."/>
            <person name="Golyshin P.N."/>
        </authorList>
    </citation>
    <scope>NUCLEOTIDE SEQUENCE [LARGE SCALE GENOMIC DNA]</scope>
</reference>
<proteinExistence type="predicted"/>
<name>R4YNW2_OLEAN</name>
<evidence type="ECO:0000313" key="2">
    <source>
        <dbReference type="Proteomes" id="UP000032749"/>
    </source>
</evidence>
<dbReference type="AlphaFoldDB" id="R4YNW2"/>
<dbReference type="STRING" id="698738.OLEAN_C26200"/>
<evidence type="ECO:0008006" key="3">
    <source>
        <dbReference type="Google" id="ProtNLM"/>
    </source>
</evidence>
<protein>
    <recommendedName>
        <fullName evidence="3">Lipoprotein</fullName>
    </recommendedName>
</protein>
<sequence length="103" mass="11065">MRLLIIPLLVLTLSGCSGLLARTGENPQTGKPLAGLNHATENALSCSLVVLYEFFPALIVTIPIGLVDMATSFVTDIVLLPIDLLIDEPKHSKAELCEIKWGP</sequence>